<dbReference type="Proteomes" id="UP000242705">
    <property type="component" value="Unassembled WGS sequence"/>
</dbReference>
<keyword evidence="10" id="KW-0464">Manganese</keyword>
<dbReference type="PANTHER" id="PTHR33238">
    <property type="entry name" value="IRON (METAL) DEPENDENT REPRESSOR, DTXR FAMILY"/>
    <property type="match status" value="1"/>
</dbReference>
<dbReference type="GO" id="GO:0003700">
    <property type="term" value="F:DNA-binding transcription factor activity"/>
    <property type="evidence" value="ECO:0007669"/>
    <property type="project" value="InterPro"/>
</dbReference>
<evidence type="ECO:0000256" key="1">
    <source>
        <dbReference type="ARBA" id="ARBA00004496"/>
    </source>
</evidence>
<evidence type="ECO:0000256" key="7">
    <source>
        <dbReference type="ARBA" id="ARBA00023125"/>
    </source>
</evidence>
<proteinExistence type="inferred from homology"/>
<dbReference type="RefSeq" id="WP_020376079.1">
    <property type="nucleotide sequence ID" value="NZ_MDZD01000030.1"/>
</dbReference>
<dbReference type="SMART" id="SM00529">
    <property type="entry name" value="HTH_DTXR"/>
    <property type="match status" value="1"/>
</dbReference>
<evidence type="ECO:0000256" key="5">
    <source>
        <dbReference type="ARBA" id="ARBA00022491"/>
    </source>
</evidence>
<dbReference type="InterPro" id="IPR036421">
    <property type="entry name" value="Fe_dep_repressor_sf"/>
</dbReference>
<keyword evidence="8" id="KW-0010">Activator</keyword>
<comment type="subcellular location">
    <subcellularLocation>
        <location evidence="1">Cytoplasm</location>
    </subcellularLocation>
</comment>
<keyword evidence="9" id="KW-0804">Transcription</keyword>
<dbReference type="InterPro" id="IPR036388">
    <property type="entry name" value="WH-like_DNA-bd_sf"/>
</dbReference>
<dbReference type="GO" id="GO:0003677">
    <property type="term" value="F:DNA binding"/>
    <property type="evidence" value="ECO:0007669"/>
    <property type="project" value="UniProtKB-KW"/>
</dbReference>
<evidence type="ECO:0000256" key="8">
    <source>
        <dbReference type="ARBA" id="ARBA00023159"/>
    </source>
</evidence>
<dbReference type="Pfam" id="PF01325">
    <property type="entry name" value="Fe_dep_repress"/>
    <property type="match status" value="1"/>
</dbReference>
<evidence type="ECO:0000256" key="11">
    <source>
        <dbReference type="ARBA" id="ARBA00032593"/>
    </source>
</evidence>
<dbReference type="PANTHER" id="PTHR33238:SF11">
    <property type="entry name" value="TRANSCRIPTIONAL REGULATOR MNTR"/>
    <property type="match status" value="1"/>
</dbReference>
<dbReference type="FunFam" id="1.10.10.10:FF:000189">
    <property type="entry name" value="HTH-type transcriptional regulator MntR"/>
    <property type="match status" value="1"/>
</dbReference>
<dbReference type="InterPro" id="IPR036390">
    <property type="entry name" value="WH_DNA-bd_sf"/>
</dbReference>
<evidence type="ECO:0000256" key="6">
    <source>
        <dbReference type="ARBA" id="ARBA00023015"/>
    </source>
</evidence>
<evidence type="ECO:0000256" key="9">
    <source>
        <dbReference type="ARBA" id="ARBA00023163"/>
    </source>
</evidence>
<evidence type="ECO:0000256" key="3">
    <source>
        <dbReference type="ARBA" id="ARBA00011738"/>
    </source>
</evidence>
<comment type="caution">
    <text evidence="13">The sequence shown here is derived from an EMBL/GenBank/DDBJ whole genome shotgun (WGS) entry which is preliminary data.</text>
</comment>
<dbReference type="SUPFAM" id="SSF46785">
    <property type="entry name" value="Winged helix' DNA-binding domain"/>
    <property type="match status" value="1"/>
</dbReference>
<keyword evidence="4" id="KW-0963">Cytoplasm</keyword>
<gene>
    <name evidence="13" type="ORF">C7B47_10600</name>
</gene>
<sequence length="141" mass="16309">MSTPNQEDYLEAIWRLTEQKGYARVSDIAECLRISQASVSKMIRKLKEEGWLEVERYRGLSLTSKGIAEGRLLLARHQILERFLRHLAISDPKTVYHDVEGIEHHFSTETLDRLSALVAFIDQNPTWWNKFLAELSSLPKA</sequence>
<dbReference type="EMBL" id="PXYX01000022">
    <property type="protein sequence ID" value="PSR26477.1"/>
    <property type="molecule type" value="Genomic_DNA"/>
</dbReference>
<name>A0A1R0IJU7_SULTH</name>
<dbReference type="GO" id="GO:0005737">
    <property type="term" value="C:cytoplasm"/>
    <property type="evidence" value="ECO:0007669"/>
    <property type="project" value="UniProtKB-SubCell"/>
</dbReference>
<feature type="domain" description="HTH dtxR-type" evidence="12">
    <location>
        <begin position="1"/>
        <end position="63"/>
    </location>
</feature>
<dbReference type="Pfam" id="PF02742">
    <property type="entry name" value="Fe_dep_repr_C"/>
    <property type="match status" value="1"/>
</dbReference>
<dbReference type="Gene3D" id="1.10.10.10">
    <property type="entry name" value="Winged helix-like DNA-binding domain superfamily/Winged helix DNA-binding domain"/>
    <property type="match status" value="1"/>
</dbReference>
<keyword evidence="5" id="KW-0678">Repressor</keyword>
<dbReference type="InterPro" id="IPR022687">
    <property type="entry name" value="HTH_DTXR"/>
</dbReference>
<organism evidence="13 14">
    <name type="scientific">Sulfobacillus thermosulfidooxidans</name>
    <dbReference type="NCBI Taxonomy" id="28034"/>
    <lineage>
        <taxon>Bacteria</taxon>
        <taxon>Bacillati</taxon>
        <taxon>Bacillota</taxon>
        <taxon>Clostridia</taxon>
        <taxon>Eubacteriales</taxon>
        <taxon>Clostridiales Family XVII. Incertae Sedis</taxon>
        <taxon>Sulfobacillus</taxon>
    </lineage>
</organism>
<dbReference type="NCBIfam" id="NF003025">
    <property type="entry name" value="PRK03902.1"/>
    <property type="match status" value="1"/>
</dbReference>
<dbReference type="InterPro" id="IPR050536">
    <property type="entry name" value="DtxR_MntR_Metal-Reg"/>
</dbReference>
<evidence type="ECO:0000256" key="2">
    <source>
        <dbReference type="ARBA" id="ARBA00007871"/>
    </source>
</evidence>
<evidence type="ECO:0000256" key="4">
    <source>
        <dbReference type="ARBA" id="ARBA00022490"/>
    </source>
</evidence>
<dbReference type="GO" id="GO:0046914">
    <property type="term" value="F:transition metal ion binding"/>
    <property type="evidence" value="ECO:0007669"/>
    <property type="project" value="InterPro"/>
</dbReference>
<dbReference type="CDD" id="cd00090">
    <property type="entry name" value="HTH_ARSR"/>
    <property type="match status" value="1"/>
</dbReference>
<evidence type="ECO:0000256" key="10">
    <source>
        <dbReference type="ARBA" id="ARBA00023211"/>
    </source>
</evidence>
<reference evidence="13 14" key="1">
    <citation type="journal article" date="2014" name="BMC Genomics">
        <title>Comparison of environmental and isolate Sulfobacillus genomes reveals diverse carbon, sulfur, nitrogen, and hydrogen metabolisms.</title>
        <authorList>
            <person name="Justice N.B."/>
            <person name="Norman A."/>
            <person name="Brown C.T."/>
            <person name="Singh A."/>
            <person name="Thomas B.C."/>
            <person name="Banfield J.F."/>
        </authorList>
    </citation>
    <scope>NUCLEOTIDE SEQUENCE [LARGE SCALE GENOMIC DNA]</scope>
    <source>
        <strain evidence="13">AMDSBA5</strain>
    </source>
</reference>
<dbReference type="GO" id="GO:0046983">
    <property type="term" value="F:protein dimerization activity"/>
    <property type="evidence" value="ECO:0007669"/>
    <property type="project" value="InterPro"/>
</dbReference>
<keyword evidence="7" id="KW-0238">DNA-binding</keyword>
<dbReference type="InterPro" id="IPR022689">
    <property type="entry name" value="Iron_dep_repressor"/>
</dbReference>
<evidence type="ECO:0000313" key="14">
    <source>
        <dbReference type="Proteomes" id="UP000242705"/>
    </source>
</evidence>
<comment type="subunit">
    <text evidence="3">Homodimer.</text>
</comment>
<accession>A0A1R0IJU7</accession>
<dbReference type="PROSITE" id="PS50944">
    <property type="entry name" value="HTH_DTXR"/>
    <property type="match status" value="1"/>
</dbReference>
<evidence type="ECO:0000259" key="12">
    <source>
        <dbReference type="PROSITE" id="PS50944"/>
    </source>
</evidence>
<dbReference type="InterPro" id="IPR011991">
    <property type="entry name" value="ArsR-like_HTH"/>
</dbReference>
<dbReference type="Gene3D" id="1.10.60.10">
    <property type="entry name" value="Iron dependent repressor, metal binding and dimerisation domain"/>
    <property type="match status" value="1"/>
</dbReference>
<comment type="similarity">
    <text evidence="2">Belongs to the DtxR/MntR family.</text>
</comment>
<keyword evidence="6" id="KW-0805">Transcription regulation</keyword>
<protein>
    <recommendedName>
        <fullName evidence="11">Manganese transport regulator</fullName>
    </recommendedName>
</protein>
<evidence type="ECO:0000313" key="13">
    <source>
        <dbReference type="EMBL" id="PSR26477.1"/>
    </source>
</evidence>
<dbReference type="InterPro" id="IPR001367">
    <property type="entry name" value="Fe_dep_repressor"/>
</dbReference>
<dbReference type="AlphaFoldDB" id="A0A1R0IJU7"/>